<organism evidence="1 2">
    <name type="scientific">Brassica cretica</name>
    <name type="common">Mustard</name>
    <dbReference type="NCBI Taxonomy" id="69181"/>
    <lineage>
        <taxon>Eukaryota</taxon>
        <taxon>Viridiplantae</taxon>
        <taxon>Streptophyta</taxon>
        <taxon>Embryophyta</taxon>
        <taxon>Tracheophyta</taxon>
        <taxon>Spermatophyta</taxon>
        <taxon>Magnoliopsida</taxon>
        <taxon>eudicotyledons</taxon>
        <taxon>Gunneridae</taxon>
        <taxon>Pentapetalae</taxon>
        <taxon>rosids</taxon>
        <taxon>malvids</taxon>
        <taxon>Brassicales</taxon>
        <taxon>Brassicaceae</taxon>
        <taxon>Brassiceae</taxon>
        <taxon>Brassica</taxon>
    </lineage>
</organism>
<proteinExistence type="predicted"/>
<comment type="caution">
    <text evidence="1">The sequence shown here is derived from an EMBL/GenBank/DDBJ whole genome shotgun (WGS) entry which is preliminary data.</text>
</comment>
<gene>
    <name evidence="1" type="ORF">F2Q69_00054441</name>
</gene>
<reference evidence="1" key="1">
    <citation type="submission" date="2019-12" db="EMBL/GenBank/DDBJ databases">
        <title>Genome sequencing and annotation of Brassica cretica.</title>
        <authorList>
            <person name="Studholme D.J."/>
            <person name="Sarris P."/>
        </authorList>
    </citation>
    <scope>NUCLEOTIDE SEQUENCE</scope>
    <source>
        <strain evidence="1">PFS-109/04</strain>
        <tissue evidence="1">Leaf</tissue>
    </source>
</reference>
<dbReference type="Proteomes" id="UP000712600">
    <property type="component" value="Unassembled WGS sequence"/>
</dbReference>
<dbReference type="EMBL" id="QGKX02002183">
    <property type="protein sequence ID" value="KAF3488818.1"/>
    <property type="molecule type" value="Genomic_DNA"/>
</dbReference>
<dbReference type="AlphaFoldDB" id="A0A8S9N4U2"/>
<evidence type="ECO:0000313" key="2">
    <source>
        <dbReference type="Proteomes" id="UP000712600"/>
    </source>
</evidence>
<evidence type="ECO:0000313" key="1">
    <source>
        <dbReference type="EMBL" id="KAF3488818.1"/>
    </source>
</evidence>
<sequence>MYISLLGLINNPQASDIAYSVMRLVTCFGTLLTLAGRNIKQVDPSRPVP</sequence>
<protein>
    <submittedName>
        <fullName evidence="1">Uncharacterized protein</fullName>
    </submittedName>
</protein>
<accession>A0A8S9N4U2</accession>
<name>A0A8S9N4U2_BRACR</name>